<evidence type="ECO:0000313" key="2">
    <source>
        <dbReference type="EMBL" id="GAA0577837.1"/>
    </source>
</evidence>
<reference evidence="3" key="1">
    <citation type="journal article" date="2019" name="Int. J. Syst. Evol. Microbiol.">
        <title>The Global Catalogue of Microorganisms (GCM) 10K type strain sequencing project: providing services to taxonomists for standard genome sequencing and annotation.</title>
        <authorList>
            <consortium name="The Broad Institute Genomics Platform"/>
            <consortium name="The Broad Institute Genome Sequencing Center for Infectious Disease"/>
            <person name="Wu L."/>
            <person name="Ma J."/>
        </authorList>
    </citation>
    <scope>NUCLEOTIDE SEQUENCE [LARGE SCALE GENOMIC DNA]</scope>
    <source>
        <strain evidence="3">JCM 9933</strain>
    </source>
</reference>
<dbReference type="InterPro" id="IPR021698">
    <property type="entry name" value="DUF3280"/>
</dbReference>
<dbReference type="Pfam" id="PF11684">
    <property type="entry name" value="DUF3280"/>
    <property type="match status" value="1"/>
</dbReference>
<evidence type="ECO:0008006" key="4">
    <source>
        <dbReference type="Google" id="ProtNLM"/>
    </source>
</evidence>
<feature type="signal peptide" evidence="1">
    <location>
        <begin position="1"/>
        <end position="17"/>
    </location>
</feature>
<evidence type="ECO:0000256" key="1">
    <source>
        <dbReference type="SAM" id="SignalP"/>
    </source>
</evidence>
<dbReference type="Proteomes" id="UP001501588">
    <property type="component" value="Unassembled WGS sequence"/>
</dbReference>
<keyword evidence="3" id="KW-1185">Reference proteome</keyword>
<evidence type="ECO:0000313" key="3">
    <source>
        <dbReference type="Proteomes" id="UP001501588"/>
    </source>
</evidence>
<dbReference type="RefSeq" id="WP_343894632.1">
    <property type="nucleotide sequence ID" value="NZ_BAAAFZ010000015.1"/>
</dbReference>
<accession>A0ABP3PX30</accession>
<organism evidence="2 3">
    <name type="scientific">Craurococcus roseus</name>
    <dbReference type="NCBI Taxonomy" id="77585"/>
    <lineage>
        <taxon>Bacteria</taxon>
        <taxon>Pseudomonadati</taxon>
        <taxon>Pseudomonadota</taxon>
        <taxon>Alphaproteobacteria</taxon>
        <taxon>Acetobacterales</taxon>
        <taxon>Acetobacteraceae</taxon>
        <taxon>Craurococcus</taxon>
    </lineage>
</organism>
<feature type="chain" id="PRO_5046413566" description="DUF2380 domain-containing protein" evidence="1">
    <location>
        <begin position="18"/>
        <end position="167"/>
    </location>
</feature>
<name>A0ABP3PX30_9PROT</name>
<dbReference type="EMBL" id="BAAAFZ010000015">
    <property type="protein sequence ID" value="GAA0577837.1"/>
    <property type="molecule type" value="Genomic_DNA"/>
</dbReference>
<keyword evidence="1" id="KW-0732">Signal</keyword>
<comment type="caution">
    <text evidence="2">The sequence shown here is derived from an EMBL/GenBank/DDBJ whole genome shotgun (WGS) entry which is preliminary data.</text>
</comment>
<protein>
    <recommendedName>
        <fullName evidence="4">DUF2380 domain-containing protein</fullName>
    </recommendedName>
</protein>
<gene>
    <name evidence="2" type="ORF">GCM10009416_15500</name>
</gene>
<sequence>MCAAACAALLAAGGAGAAERVAVFDPELYDTSGEGVRDDQQKRLAMIGERLRAALQDSGRFEVVDTAPVRARLQGGPSLRDCGTCAPDAAAELGADLALVTTVHKVSNLILSITMALREAAPGGGTRAVHSAEIRGNTDESWNHGLRWLLRNRLLAEQAPGQNQPSR</sequence>
<proteinExistence type="predicted"/>